<gene>
    <name evidence="8" type="ORF">V6N11_061270</name>
</gene>
<dbReference type="PROSITE" id="PS50103">
    <property type="entry name" value="ZF_C3H1"/>
    <property type="match status" value="1"/>
</dbReference>
<dbReference type="SUPFAM" id="SSF90229">
    <property type="entry name" value="CCCH zinc finger"/>
    <property type="match status" value="1"/>
</dbReference>
<dbReference type="Gene3D" id="4.10.1000.10">
    <property type="entry name" value="Zinc finger, CCCH-type"/>
    <property type="match status" value="1"/>
</dbReference>
<feature type="zinc finger region" description="C3H1-type" evidence="5">
    <location>
        <begin position="130"/>
        <end position="157"/>
    </location>
</feature>
<dbReference type="Pfam" id="PF25512">
    <property type="entry name" value="zf-CCCH_AtC3H23"/>
    <property type="match status" value="1"/>
</dbReference>
<proteinExistence type="predicted"/>
<evidence type="ECO:0000256" key="3">
    <source>
        <dbReference type="ARBA" id="ARBA00022833"/>
    </source>
</evidence>
<sequence>MMLGETHRPNHTVHLPPWPDLDDDQTADVHSPLHYNATCNRFNNKSKPFYLQEALRTLQRYVPTNEPDAELLGLGSSPDSPVDACSCDHFRMFKFKVRSCARGRGHDWTECPYAHPGEKARRRDPKRYHYSGTVCPDFRKFGNCRKGDACEFAHGVFECWLHPARYRTQPCKDGTGCRRRVCFFAHTPDQLRVVSSVDSYDGSPSSAKTTSFWSSPGSSSPPKSPRAESSPMAHSLSHSLGSASINDMVACMRSLQLGKAKSLPSSNVHVGSPAFGSPKGAAIRPIFCSVPSTPTQKLTCNGIGYLDLWEKVCKEEPHMERVESGRDLRAKMLEKLSKENSLERVNLSQSSGGPNVDWVSDLTGCRGNVGMEGEFFAFYSEAIPGLFFFLGMKNGTRGPFSFDALNLLYEGVFPYGKHTEPKESNV</sequence>
<accession>A0ABR2NV49</accession>
<keyword evidence="1 5" id="KW-0479">Metal-binding</keyword>
<dbReference type="InterPro" id="IPR057444">
    <property type="entry name" value="Znf-CCCH_AtC3H23-like"/>
</dbReference>
<dbReference type="InterPro" id="IPR000571">
    <property type="entry name" value="Znf_CCCH"/>
</dbReference>
<evidence type="ECO:0000313" key="9">
    <source>
        <dbReference type="Proteomes" id="UP001396334"/>
    </source>
</evidence>
<dbReference type="Pfam" id="PF00642">
    <property type="entry name" value="zf-CCCH"/>
    <property type="match status" value="1"/>
</dbReference>
<organism evidence="8 9">
    <name type="scientific">Hibiscus sabdariffa</name>
    <name type="common">roselle</name>
    <dbReference type="NCBI Taxonomy" id="183260"/>
    <lineage>
        <taxon>Eukaryota</taxon>
        <taxon>Viridiplantae</taxon>
        <taxon>Streptophyta</taxon>
        <taxon>Embryophyta</taxon>
        <taxon>Tracheophyta</taxon>
        <taxon>Spermatophyta</taxon>
        <taxon>Magnoliopsida</taxon>
        <taxon>eudicotyledons</taxon>
        <taxon>Gunneridae</taxon>
        <taxon>Pentapetalae</taxon>
        <taxon>rosids</taxon>
        <taxon>malvids</taxon>
        <taxon>Malvales</taxon>
        <taxon>Malvaceae</taxon>
        <taxon>Malvoideae</taxon>
        <taxon>Hibiscus</taxon>
    </lineage>
</organism>
<feature type="domain" description="C3H1-type" evidence="7">
    <location>
        <begin position="130"/>
        <end position="157"/>
    </location>
</feature>
<keyword evidence="2 5" id="KW-0863">Zinc-finger</keyword>
<dbReference type="SMART" id="SM00356">
    <property type="entry name" value="ZnF_C3H1"/>
    <property type="match status" value="2"/>
</dbReference>
<dbReference type="Proteomes" id="UP001396334">
    <property type="component" value="Unassembled WGS sequence"/>
</dbReference>
<comment type="caution">
    <text evidence="8">The sequence shown here is derived from an EMBL/GenBank/DDBJ whole genome shotgun (WGS) entry which is preliminary data.</text>
</comment>
<evidence type="ECO:0000313" key="8">
    <source>
        <dbReference type="EMBL" id="KAK8980052.1"/>
    </source>
</evidence>
<keyword evidence="3 5" id="KW-0862">Zinc</keyword>
<dbReference type="InterPro" id="IPR036855">
    <property type="entry name" value="Znf_CCCH_sf"/>
</dbReference>
<evidence type="ECO:0000256" key="1">
    <source>
        <dbReference type="ARBA" id="ARBA00022723"/>
    </source>
</evidence>
<keyword evidence="9" id="KW-1185">Reference proteome</keyword>
<reference evidence="8 9" key="1">
    <citation type="journal article" date="2024" name="G3 (Bethesda)">
        <title>Genome assembly of Hibiscus sabdariffa L. provides insights into metabolisms of medicinal natural products.</title>
        <authorList>
            <person name="Kim T."/>
        </authorList>
    </citation>
    <scope>NUCLEOTIDE SEQUENCE [LARGE SCALE GENOMIC DNA]</scope>
    <source>
        <strain evidence="8">TK-2024</strain>
        <tissue evidence="8">Old leaves</tissue>
    </source>
</reference>
<feature type="region of interest" description="Disordered" evidence="6">
    <location>
        <begin position="196"/>
        <end position="236"/>
    </location>
</feature>
<evidence type="ECO:0000256" key="2">
    <source>
        <dbReference type="ARBA" id="ARBA00022771"/>
    </source>
</evidence>
<evidence type="ECO:0000256" key="5">
    <source>
        <dbReference type="PROSITE-ProRule" id="PRU00723"/>
    </source>
</evidence>
<protein>
    <recommendedName>
        <fullName evidence="7">C3H1-type domain-containing protein</fullName>
    </recommendedName>
</protein>
<evidence type="ECO:0000259" key="7">
    <source>
        <dbReference type="PROSITE" id="PS50103"/>
    </source>
</evidence>
<dbReference type="EMBL" id="JBBPBN010000097">
    <property type="protein sequence ID" value="KAK8980052.1"/>
    <property type="molecule type" value="Genomic_DNA"/>
</dbReference>
<dbReference type="PANTHER" id="PTHR14493">
    <property type="entry name" value="UNKEMPT FAMILY MEMBER"/>
    <property type="match status" value="1"/>
</dbReference>
<keyword evidence="4" id="KW-0238">DNA-binding</keyword>
<evidence type="ECO:0000256" key="6">
    <source>
        <dbReference type="SAM" id="MobiDB-lite"/>
    </source>
</evidence>
<dbReference type="InterPro" id="IPR045234">
    <property type="entry name" value="Unkempt-like"/>
</dbReference>
<name>A0ABR2NV49_9ROSI</name>
<evidence type="ECO:0000256" key="4">
    <source>
        <dbReference type="ARBA" id="ARBA00023125"/>
    </source>
</evidence>
<dbReference type="PANTHER" id="PTHR14493:SF155">
    <property type="entry name" value="ZINC FINGER CCCH DOMAIN-CONTAINING PROTEIN 20"/>
    <property type="match status" value="1"/>
</dbReference>
<feature type="compositionally biased region" description="Low complexity" evidence="6">
    <location>
        <begin position="196"/>
        <end position="221"/>
    </location>
</feature>